<proteinExistence type="predicted"/>
<dbReference type="InterPro" id="IPR016181">
    <property type="entry name" value="Acyl_CoA_acyltransferase"/>
</dbReference>
<reference evidence="3" key="1">
    <citation type="submission" date="2017-02" db="EMBL/GenBank/DDBJ databases">
        <authorList>
            <person name="Varghese N."/>
            <person name="Submissions S."/>
        </authorList>
    </citation>
    <scope>NUCLEOTIDE SEQUENCE [LARGE SCALE GENOMIC DNA]</scope>
    <source>
        <strain evidence="3">DSM 24967</strain>
    </source>
</reference>
<dbReference type="RefSeq" id="WP_079683000.1">
    <property type="nucleotide sequence ID" value="NZ_FUYQ01000008.1"/>
</dbReference>
<gene>
    <name evidence="2" type="ORF">SAMN05660349_01400</name>
</gene>
<dbReference type="GO" id="GO:0016747">
    <property type="term" value="F:acyltransferase activity, transferring groups other than amino-acyl groups"/>
    <property type="evidence" value="ECO:0007669"/>
    <property type="project" value="InterPro"/>
</dbReference>
<organism evidence="2 3">
    <name type="scientific">Parabacteroides chartae</name>
    <dbReference type="NCBI Taxonomy" id="1037355"/>
    <lineage>
        <taxon>Bacteria</taxon>
        <taxon>Pseudomonadati</taxon>
        <taxon>Bacteroidota</taxon>
        <taxon>Bacteroidia</taxon>
        <taxon>Bacteroidales</taxon>
        <taxon>Tannerellaceae</taxon>
        <taxon>Parabacteroides</taxon>
    </lineage>
</organism>
<keyword evidence="3" id="KW-1185">Reference proteome</keyword>
<dbReference type="GO" id="GO:0005840">
    <property type="term" value="C:ribosome"/>
    <property type="evidence" value="ECO:0007669"/>
    <property type="project" value="UniProtKB-KW"/>
</dbReference>
<dbReference type="CDD" id="cd04301">
    <property type="entry name" value="NAT_SF"/>
    <property type="match status" value="1"/>
</dbReference>
<dbReference type="Proteomes" id="UP000190852">
    <property type="component" value="Unassembled WGS sequence"/>
</dbReference>
<dbReference type="PROSITE" id="PS51186">
    <property type="entry name" value="GNAT"/>
    <property type="match status" value="1"/>
</dbReference>
<sequence>MLTFRQATESDCQLIQSLASQTWEDTYKNILTKAQLDYMFEMMYSIENIKKQMNELHHLFFIVEDDHTPCAYCSIEQKDDFLFNFQKIYAVPTVHGKGIGRYLIEQGIEYIKTHFPTASKVELYVNRFNPAVDFYKHMGFEIESTRDHHIGNDFYMNDFIMVKTI</sequence>
<dbReference type="Gene3D" id="3.40.630.30">
    <property type="match status" value="1"/>
</dbReference>
<dbReference type="InterPro" id="IPR000182">
    <property type="entry name" value="GNAT_dom"/>
</dbReference>
<feature type="domain" description="N-acetyltransferase" evidence="1">
    <location>
        <begin position="2"/>
        <end position="165"/>
    </location>
</feature>
<evidence type="ECO:0000313" key="3">
    <source>
        <dbReference type="Proteomes" id="UP000190852"/>
    </source>
</evidence>
<accession>A0A1T5BPA0</accession>
<name>A0A1T5BPA0_9BACT</name>
<dbReference type="AlphaFoldDB" id="A0A1T5BPA0"/>
<evidence type="ECO:0000313" key="2">
    <source>
        <dbReference type="EMBL" id="SKB49101.1"/>
    </source>
</evidence>
<keyword evidence="2" id="KW-0687">Ribonucleoprotein</keyword>
<dbReference type="Pfam" id="PF13508">
    <property type="entry name" value="Acetyltransf_7"/>
    <property type="match status" value="1"/>
</dbReference>
<dbReference type="SUPFAM" id="SSF55729">
    <property type="entry name" value="Acyl-CoA N-acyltransferases (Nat)"/>
    <property type="match status" value="1"/>
</dbReference>
<protein>
    <submittedName>
        <fullName evidence="2">Ribosomal protein S18 acetylase RimI</fullName>
    </submittedName>
</protein>
<keyword evidence="2" id="KW-0689">Ribosomal protein</keyword>
<dbReference type="EMBL" id="FUYQ01000008">
    <property type="protein sequence ID" value="SKB49101.1"/>
    <property type="molecule type" value="Genomic_DNA"/>
</dbReference>
<evidence type="ECO:0000259" key="1">
    <source>
        <dbReference type="PROSITE" id="PS51186"/>
    </source>
</evidence>